<dbReference type="GO" id="GO:0042781">
    <property type="term" value="F:3'-tRNA processing endoribonuclease activity"/>
    <property type="evidence" value="ECO:0007669"/>
    <property type="project" value="TreeGrafter"/>
</dbReference>
<name>A0A1I4AKU7_9GAMM</name>
<feature type="chain" id="PRO_5011699133" evidence="2">
    <location>
        <begin position="25"/>
        <end position="303"/>
    </location>
</feature>
<accession>A0A1I4AKU7</accession>
<proteinExistence type="predicted"/>
<feature type="domain" description="Metallo-beta-lactamase" evidence="3">
    <location>
        <begin position="43"/>
        <end position="240"/>
    </location>
</feature>
<evidence type="ECO:0000313" key="5">
    <source>
        <dbReference type="Proteomes" id="UP000198924"/>
    </source>
</evidence>
<dbReference type="SUPFAM" id="SSF56281">
    <property type="entry name" value="Metallo-hydrolase/oxidoreductase"/>
    <property type="match status" value="1"/>
</dbReference>
<evidence type="ECO:0000256" key="2">
    <source>
        <dbReference type="SAM" id="SignalP"/>
    </source>
</evidence>
<dbReference type="RefSeq" id="WP_091714969.1">
    <property type="nucleotide sequence ID" value="NZ_FOSH01000015.1"/>
</dbReference>
<dbReference type="SMART" id="SM00849">
    <property type="entry name" value="Lactamase_B"/>
    <property type="match status" value="1"/>
</dbReference>
<dbReference type="AlphaFoldDB" id="A0A1I4AKU7"/>
<feature type="signal peptide" evidence="2">
    <location>
        <begin position="1"/>
        <end position="24"/>
    </location>
</feature>
<reference evidence="5" key="1">
    <citation type="submission" date="2016-10" db="EMBL/GenBank/DDBJ databases">
        <authorList>
            <person name="Varghese N."/>
            <person name="Submissions S."/>
        </authorList>
    </citation>
    <scope>NUCLEOTIDE SEQUENCE [LARGE SCALE GENOMIC DNA]</scope>
    <source>
        <strain evidence="5">DSM 11578</strain>
    </source>
</reference>
<dbReference type="PANTHER" id="PTHR46018">
    <property type="entry name" value="ZINC PHOSPHODIESTERASE ELAC PROTEIN 1"/>
    <property type="match status" value="1"/>
</dbReference>
<dbReference type="InterPro" id="IPR001279">
    <property type="entry name" value="Metallo-B-lactamas"/>
</dbReference>
<dbReference type="PANTHER" id="PTHR46018:SF2">
    <property type="entry name" value="ZINC PHOSPHODIESTERASE ELAC PROTEIN 1"/>
    <property type="match status" value="1"/>
</dbReference>
<dbReference type="Proteomes" id="UP000198924">
    <property type="component" value="Unassembled WGS sequence"/>
</dbReference>
<evidence type="ECO:0000256" key="1">
    <source>
        <dbReference type="ARBA" id="ARBA00022801"/>
    </source>
</evidence>
<evidence type="ECO:0000313" key="4">
    <source>
        <dbReference type="EMBL" id="SFK57132.1"/>
    </source>
</evidence>
<evidence type="ECO:0000259" key="3">
    <source>
        <dbReference type="SMART" id="SM00849"/>
    </source>
</evidence>
<dbReference type="InterPro" id="IPR036866">
    <property type="entry name" value="RibonucZ/Hydroxyglut_hydro"/>
</dbReference>
<dbReference type="STRING" id="45496.SAMN04488079_1155"/>
<organism evidence="4 5">
    <name type="scientific">Methylophaga sulfidovorans</name>
    <dbReference type="NCBI Taxonomy" id="45496"/>
    <lineage>
        <taxon>Bacteria</taxon>
        <taxon>Pseudomonadati</taxon>
        <taxon>Pseudomonadota</taxon>
        <taxon>Gammaproteobacteria</taxon>
        <taxon>Thiotrichales</taxon>
        <taxon>Piscirickettsiaceae</taxon>
        <taxon>Methylophaga</taxon>
    </lineage>
</organism>
<gene>
    <name evidence="4" type="ORF">SAMN04488079_1155</name>
</gene>
<dbReference type="Gene3D" id="3.60.15.10">
    <property type="entry name" value="Ribonuclease Z/Hydroxyacylglutathione hydrolase-like"/>
    <property type="match status" value="1"/>
</dbReference>
<sequence length="303" mass="34339">MTQLPLFVRLISLCLLLWSQASLAYMEVTLLGTGTPRPDAERFGPATLIEVKGRYFLFDAGRGTTIRLQQAGIALNKIDHVFFTHLHSDHISGFSDVWLTSWIWQRPKPISLIGPTGTNDFAQHLQKAYQADYSYRHKNTHLDTASFYLQSQDISHDQIVYDEDGITITAFLVDHYPVVPAFGYRIDYDEESIVISGDTTYADNVVKYAKGADLLIHEIAAADEGLLTRNPRLQKVLEYHTTPQQMSRLLQESKPRATVLTHVLLFGVEDETVIDQIKADYQGELRMGHDLMKIGVGKQINFR</sequence>
<dbReference type="OrthoDB" id="9803916at2"/>
<protein>
    <submittedName>
        <fullName evidence="4">Ribonuclease Z</fullName>
    </submittedName>
</protein>
<dbReference type="CDD" id="cd07719">
    <property type="entry name" value="arylsulfatase_AtsA-like_MBL-fold"/>
    <property type="match status" value="1"/>
</dbReference>
<keyword evidence="1" id="KW-0378">Hydrolase</keyword>
<dbReference type="EMBL" id="FOSH01000015">
    <property type="protein sequence ID" value="SFK57132.1"/>
    <property type="molecule type" value="Genomic_DNA"/>
</dbReference>
<keyword evidence="5" id="KW-1185">Reference proteome</keyword>
<dbReference type="InterPro" id="IPR044094">
    <property type="entry name" value="AtsA-like_MBL-fold"/>
</dbReference>
<keyword evidence="2" id="KW-0732">Signal</keyword>
<dbReference type="Pfam" id="PF23023">
    <property type="entry name" value="Anti-Pycsar_Apyc1"/>
    <property type="match status" value="1"/>
</dbReference>